<name>A0ABN6NV34_9PROT</name>
<proteinExistence type="predicted"/>
<dbReference type="Pfam" id="PF01863">
    <property type="entry name" value="YgjP-like"/>
    <property type="match status" value="1"/>
</dbReference>
<evidence type="ECO:0000313" key="3">
    <source>
        <dbReference type="Proteomes" id="UP000831327"/>
    </source>
</evidence>
<dbReference type="Gene3D" id="3.30.2010.10">
    <property type="entry name" value="Metalloproteases ('zincins'), catalytic domain"/>
    <property type="match status" value="1"/>
</dbReference>
<organism evidence="2 3">
    <name type="scientific">Roseomonas fluvialis</name>
    <dbReference type="NCBI Taxonomy" id="1750527"/>
    <lineage>
        <taxon>Bacteria</taxon>
        <taxon>Pseudomonadati</taxon>
        <taxon>Pseudomonadota</taxon>
        <taxon>Alphaproteobacteria</taxon>
        <taxon>Acetobacterales</taxon>
        <taxon>Roseomonadaceae</taxon>
        <taxon>Roseomonas</taxon>
    </lineage>
</organism>
<sequence>MEPVDSETVVLRPGVLGSEVDCPVRWCRSSRARRVSLRIDARAGAVVVTLPMRTARRAGMSLLATHAAWVMQRLAALAPPLPFAPGVEIPLGGRPHVIRHDPAARGGAFLDGATIVVSGAAEFLPRRVRDFLRAEAKRRIALLAEGHAATLGVKIAAIRLKDTNSRWGSCAPDGTLAFSWRLVMAPGDVLDYVVAHEVAHLRELNHSPRFWAHVERLTPNREKAQDWLRDNGPALLRIG</sequence>
<dbReference type="InterPro" id="IPR002725">
    <property type="entry name" value="YgjP-like_metallopeptidase"/>
</dbReference>
<dbReference type="InterPro" id="IPR053136">
    <property type="entry name" value="UTP_pyrophosphatase-like"/>
</dbReference>
<evidence type="ECO:0000259" key="1">
    <source>
        <dbReference type="Pfam" id="PF01863"/>
    </source>
</evidence>
<evidence type="ECO:0000313" key="2">
    <source>
        <dbReference type="EMBL" id="BDG70306.1"/>
    </source>
</evidence>
<dbReference type="CDD" id="cd07344">
    <property type="entry name" value="M48_yhfN_like"/>
    <property type="match status" value="1"/>
</dbReference>
<dbReference type="EMBL" id="AP025637">
    <property type="protein sequence ID" value="BDG70306.1"/>
    <property type="molecule type" value="Genomic_DNA"/>
</dbReference>
<reference evidence="2 3" key="1">
    <citation type="journal article" date="2016" name="Microbes Environ.">
        <title>Phylogenetically diverse aerobic anoxygenic phototrophic bacteria isolated from epilithic biofilms in Tama river, Japan.</title>
        <authorList>
            <person name="Hirose S."/>
            <person name="Matsuura K."/>
            <person name="Haruta S."/>
        </authorList>
    </citation>
    <scope>NUCLEOTIDE SEQUENCE [LARGE SCALE GENOMIC DNA]</scope>
    <source>
        <strain evidence="2 3">S08</strain>
    </source>
</reference>
<keyword evidence="3" id="KW-1185">Reference proteome</keyword>
<dbReference type="Proteomes" id="UP000831327">
    <property type="component" value="Chromosome"/>
</dbReference>
<accession>A0ABN6NV34</accession>
<protein>
    <recommendedName>
        <fullName evidence="1">YgjP-like metallopeptidase domain-containing protein</fullName>
    </recommendedName>
</protein>
<feature type="domain" description="YgjP-like metallopeptidase" evidence="1">
    <location>
        <begin position="34"/>
        <end position="230"/>
    </location>
</feature>
<dbReference type="PANTHER" id="PTHR30399:SF1">
    <property type="entry name" value="UTP PYROPHOSPHATASE"/>
    <property type="match status" value="1"/>
</dbReference>
<dbReference type="RefSeq" id="WP_244457646.1">
    <property type="nucleotide sequence ID" value="NZ_AP025637.1"/>
</dbReference>
<dbReference type="PANTHER" id="PTHR30399">
    <property type="entry name" value="UNCHARACTERIZED PROTEIN YGJP"/>
    <property type="match status" value="1"/>
</dbReference>
<gene>
    <name evidence="2" type="ORF">Rmf_02350</name>
</gene>